<accession>A0A5C2SFU3</accession>
<protein>
    <submittedName>
        <fullName evidence="1">Uncharacterized protein</fullName>
    </submittedName>
</protein>
<evidence type="ECO:0000313" key="2">
    <source>
        <dbReference type="Proteomes" id="UP000313359"/>
    </source>
</evidence>
<organism evidence="1 2">
    <name type="scientific">Lentinus tigrinus ALCF2SS1-6</name>
    <dbReference type="NCBI Taxonomy" id="1328759"/>
    <lineage>
        <taxon>Eukaryota</taxon>
        <taxon>Fungi</taxon>
        <taxon>Dikarya</taxon>
        <taxon>Basidiomycota</taxon>
        <taxon>Agaricomycotina</taxon>
        <taxon>Agaricomycetes</taxon>
        <taxon>Polyporales</taxon>
        <taxon>Polyporaceae</taxon>
        <taxon>Lentinus</taxon>
    </lineage>
</organism>
<dbReference type="EMBL" id="ML122260">
    <property type="protein sequence ID" value="RPD62039.1"/>
    <property type="molecule type" value="Genomic_DNA"/>
</dbReference>
<proteinExistence type="predicted"/>
<keyword evidence="2" id="KW-1185">Reference proteome</keyword>
<sequence>MDYIADQLGSWRYHLVEALDGMLKKFPTPYIVFYPVVSRDGMPFPVNKCIREIQGQMFDEARAWRGNLVVAKYRDADYSAMIDASMADFPIIKNYLSTHPAPSYG</sequence>
<name>A0A5C2SFU3_9APHY</name>
<dbReference type="Proteomes" id="UP000313359">
    <property type="component" value="Unassembled WGS sequence"/>
</dbReference>
<gene>
    <name evidence="1" type="ORF">L227DRAFT_573919</name>
</gene>
<dbReference type="STRING" id="1328759.A0A5C2SFU3"/>
<dbReference type="AlphaFoldDB" id="A0A5C2SFU3"/>
<dbReference type="OrthoDB" id="3147730at2759"/>
<reference evidence="1" key="1">
    <citation type="journal article" date="2018" name="Genome Biol. Evol.">
        <title>Genomics and development of Lentinus tigrinus, a white-rot wood-decaying mushroom with dimorphic fruiting bodies.</title>
        <authorList>
            <person name="Wu B."/>
            <person name="Xu Z."/>
            <person name="Knudson A."/>
            <person name="Carlson A."/>
            <person name="Chen N."/>
            <person name="Kovaka S."/>
            <person name="LaButti K."/>
            <person name="Lipzen A."/>
            <person name="Pennachio C."/>
            <person name="Riley R."/>
            <person name="Schakwitz W."/>
            <person name="Umezawa K."/>
            <person name="Ohm R.A."/>
            <person name="Grigoriev I.V."/>
            <person name="Nagy L.G."/>
            <person name="Gibbons J."/>
            <person name="Hibbett D."/>
        </authorList>
    </citation>
    <scope>NUCLEOTIDE SEQUENCE [LARGE SCALE GENOMIC DNA]</scope>
    <source>
        <strain evidence="1">ALCF2SS1-6</strain>
    </source>
</reference>
<evidence type="ECO:0000313" key="1">
    <source>
        <dbReference type="EMBL" id="RPD62039.1"/>
    </source>
</evidence>